<dbReference type="InterPro" id="IPR051059">
    <property type="entry name" value="VerF-like"/>
</dbReference>
<proteinExistence type="predicted"/>
<dbReference type="AlphaFoldDB" id="A0A8R2F6S0"/>
<keyword evidence="10" id="KW-1185">Reference proteome</keyword>
<dbReference type="GO" id="GO:0000978">
    <property type="term" value="F:RNA polymerase II cis-regulatory region sequence-specific DNA binding"/>
    <property type="evidence" value="ECO:0007669"/>
    <property type="project" value="InterPro"/>
</dbReference>
<organism evidence="9 10">
    <name type="scientific">Acyrthosiphon pisum</name>
    <name type="common">Pea aphid</name>
    <dbReference type="NCBI Taxonomy" id="7029"/>
    <lineage>
        <taxon>Eukaryota</taxon>
        <taxon>Metazoa</taxon>
        <taxon>Ecdysozoa</taxon>
        <taxon>Arthropoda</taxon>
        <taxon>Hexapoda</taxon>
        <taxon>Insecta</taxon>
        <taxon>Pterygota</taxon>
        <taxon>Neoptera</taxon>
        <taxon>Paraneoptera</taxon>
        <taxon>Hemiptera</taxon>
        <taxon>Sternorrhyncha</taxon>
        <taxon>Aphidomorpha</taxon>
        <taxon>Aphidoidea</taxon>
        <taxon>Aphididae</taxon>
        <taxon>Macrosiphini</taxon>
        <taxon>Acyrthosiphon</taxon>
    </lineage>
</organism>
<name>A0A8R2F6S0_ACYPI</name>
<evidence type="ECO:0000256" key="1">
    <source>
        <dbReference type="ARBA" id="ARBA00004123"/>
    </source>
</evidence>
<evidence type="ECO:0000313" key="9">
    <source>
        <dbReference type="EnsemblMetazoa" id="XP_008181188.1"/>
    </source>
</evidence>
<dbReference type="EnsemblMetazoa" id="XM_008182966.1">
    <property type="protein sequence ID" value="XP_008181188.1"/>
    <property type="gene ID" value="LOC103308848"/>
</dbReference>
<evidence type="ECO:0000256" key="4">
    <source>
        <dbReference type="ARBA" id="ARBA00022771"/>
    </source>
</evidence>
<feature type="domain" description="C2H2-type" evidence="8">
    <location>
        <begin position="30"/>
        <end position="53"/>
    </location>
</feature>
<dbReference type="InterPro" id="IPR036236">
    <property type="entry name" value="Znf_C2H2_sf"/>
</dbReference>
<dbReference type="SMART" id="SM00355">
    <property type="entry name" value="ZnF_C2H2"/>
    <property type="match status" value="2"/>
</dbReference>
<dbReference type="GO" id="GO:0000981">
    <property type="term" value="F:DNA-binding transcription factor activity, RNA polymerase II-specific"/>
    <property type="evidence" value="ECO:0007669"/>
    <property type="project" value="InterPro"/>
</dbReference>
<keyword evidence="5" id="KW-0862">Zinc</keyword>
<evidence type="ECO:0000256" key="2">
    <source>
        <dbReference type="ARBA" id="ARBA00022723"/>
    </source>
</evidence>
<dbReference type="Pfam" id="PF00096">
    <property type="entry name" value="zf-C2H2"/>
    <property type="match status" value="1"/>
</dbReference>
<evidence type="ECO:0000313" key="10">
    <source>
        <dbReference type="Proteomes" id="UP000007819"/>
    </source>
</evidence>
<feature type="domain" description="C2H2-type" evidence="8">
    <location>
        <begin position="2"/>
        <end position="29"/>
    </location>
</feature>
<reference evidence="9" key="2">
    <citation type="submission" date="2022-06" db="UniProtKB">
        <authorList>
            <consortium name="EnsemblMetazoa"/>
        </authorList>
    </citation>
    <scope>IDENTIFICATION</scope>
</reference>
<evidence type="ECO:0000256" key="7">
    <source>
        <dbReference type="PROSITE-ProRule" id="PRU00042"/>
    </source>
</evidence>
<evidence type="ECO:0000259" key="8">
    <source>
        <dbReference type="PROSITE" id="PS50157"/>
    </source>
</evidence>
<dbReference type="PANTHER" id="PTHR40626">
    <property type="entry name" value="MIP31509P"/>
    <property type="match status" value="1"/>
</dbReference>
<dbReference type="GO" id="GO:0000785">
    <property type="term" value="C:chromatin"/>
    <property type="evidence" value="ECO:0007669"/>
    <property type="project" value="TreeGrafter"/>
</dbReference>
<dbReference type="Proteomes" id="UP000007819">
    <property type="component" value="Chromosome X"/>
</dbReference>
<evidence type="ECO:0000256" key="3">
    <source>
        <dbReference type="ARBA" id="ARBA00022737"/>
    </source>
</evidence>
<dbReference type="PROSITE" id="PS50157">
    <property type="entry name" value="ZINC_FINGER_C2H2_2"/>
    <property type="match status" value="2"/>
</dbReference>
<dbReference type="KEGG" id="api:103308848"/>
<evidence type="ECO:0000256" key="5">
    <source>
        <dbReference type="ARBA" id="ARBA00022833"/>
    </source>
</evidence>
<dbReference type="SUPFAM" id="SSF57667">
    <property type="entry name" value="beta-beta-alpha zinc fingers"/>
    <property type="match status" value="1"/>
</dbReference>
<dbReference type="RefSeq" id="XP_008181188.1">
    <property type="nucleotide sequence ID" value="XM_008182966.1"/>
</dbReference>
<dbReference type="PANTHER" id="PTHR40626:SF32">
    <property type="entry name" value="ZINC FINGER PROTEIN RST2"/>
    <property type="match status" value="1"/>
</dbReference>
<dbReference type="InterPro" id="IPR013087">
    <property type="entry name" value="Znf_C2H2_type"/>
</dbReference>
<dbReference type="PROSITE" id="PS00028">
    <property type="entry name" value="ZINC_FINGER_C2H2_1"/>
    <property type="match status" value="2"/>
</dbReference>
<dbReference type="GeneID" id="103308848"/>
<accession>A0A8R2F6S0</accession>
<evidence type="ECO:0000256" key="6">
    <source>
        <dbReference type="ARBA" id="ARBA00023242"/>
    </source>
</evidence>
<keyword evidence="3" id="KW-0677">Repeat</keyword>
<dbReference type="GO" id="GO:0005634">
    <property type="term" value="C:nucleus"/>
    <property type="evidence" value="ECO:0007669"/>
    <property type="project" value="UniProtKB-SubCell"/>
</dbReference>
<sequence>MFKCEQCECTFSRKDALTRHLKRHNKIEPLKCIICGNLFSRKDALRRHEKSIHGIVHHKVDFMSPKNDDNLWENEIDQVEMARALDKFTEDCESSSKRTLDSAGHGKDIARDDHKSVRMSNHQDNAIEIAPNIFVPNNVPTSSNADSENVWGNSVDEREMIKAMGIICDEGIDSNQTNTDGSNKRKRMNNYPVSASGFVKVASAFNELCNEYFKKNNTNINDYDVYLKSLKPKIKDLLSTEILSCPIKYGITRDGHDFKSNDF</sequence>
<dbReference type="OrthoDB" id="654211at2759"/>
<protein>
    <recommendedName>
        <fullName evidence="8">C2H2-type domain-containing protein</fullName>
    </recommendedName>
</protein>
<keyword evidence="6" id="KW-0539">Nucleus</keyword>
<reference evidence="10" key="1">
    <citation type="submission" date="2010-06" db="EMBL/GenBank/DDBJ databases">
        <authorList>
            <person name="Jiang H."/>
            <person name="Abraham K."/>
            <person name="Ali S."/>
            <person name="Alsbrooks S.L."/>
            <person name="Anim B.N."/>
            <person name="Anosike U.S."/>
            <person name="Attaway T."/>
            <person name="Bandaranaike D.P."/>
            <person name="Battles P.K."/>
            <person name="Bell S.N."/>
            <person name="Bell A.V."/>
            <person name="Beltran B."/>
            <person name="Bickham C."/>
            <person name="Bustamante Y."/>
            <person name="Caleb T."/>
            <person name="Canada A."/>
            <person name="Cardenas V."/>
            <person name="Carter K."/>
            <person name="Chacko J."/>
            <person name="Chandrabose M.N."/>
            <person name="Chavez D."/>
            <person name="Chavez A."/>
            <person name="Chen L."/>
            <person name="Chu H.-S."/>
            <person name="Claassen K.J."/>
            <person name="Cockrell R."/>
            <person name="Collins M."/>
            <person name="Cooper J.A."/>
            <person name="Cree A."/>
            <person name="Curry S.M."/>
            <person name="Da Y."/>
            <person name="Dao M.D."/>
            <person name="Das B."/>
            <person name="Davila M.-L."/>
            <person name="Davy-Carroll L."/>
            <person name="Denson S."/>
            <person name="Dinh H."/>
            <person name="Ebong V.E."/>
            <person name="Edwards J.R."/>
            <person name="Egan A."/>
            <person name="El-Daye J."/>
            <person name="Escobedo L."/>
            <person name="Fernandez S."/>
            <person name="Fernando P.R."/>
            <person name="Flagg N."/>
            <person name="Forbes L.D."/>
            <person name="Fowler R.G."/>
            <person name="Fu Q."/>
            <person name="Gabisi R.A."/>
            <person name="Ganer J."/>
            <person name="Garbino Pronczuk A."/>
            <person name="Garcia R.M."/>
            <person name="Garner T."/>
            <person name="Garrett T.E."/>
            <person name="Gonzalez D.A."/>
            <person name="Hamid H."/>
            <person name="Hawkins E.S."/>
            <person name="Hirani K."/>
            <person name="Hogues M.E."/>
            <person name="Hollins B."/>
            <person name="Hsiao C.-H."/>
            <person name="Jabil R."/>
            <person name="James M.L."/>
            <person name="Jhangiani S.N."/>
            <person name="Johnson B."/>
            <person name="Johnson Q."/>
            <person name="Joshi V."/>
            <person name="Kalu J.B."/>
            <person name="Kam C."/>
            <person name="Kashfia A."/>
            <person name="Keebler J."/>
            <person name="Kisamo H."/>
            <person name="Kovar C.L."/>
            <person name="Lago L.A."/>
            <person name="Lai C.-Y."/>
            <person name="Laidlaw J."/>
            <person name="Lara F."/>
            <person name="Le T.-K."/>
            <person name="Lee S.L."/>
            <person name="Legall F.H."/>
            <person name="Lemon S.J."/>
            <person name="Lewis L.R."/>
            <person name="Li B."/>
            <person name="Liu Y."/>
            <person name="Liu Y.-S."/>
            <person name="Lopez J."/>
            <person name="Lozado R.J."/>
            <person name="Lu J."/>
            <person name="Madu R.C."/>
            <person name="Maheshwari M."/>
            <person name="Maheshwari R."/>
            <person name="Malloy K."/>
            <person name="Martinez E."/>
            <person name="Mathew T."/>
            <person name="Mercado I.C."/>
            <person name="Mercado C."/>
            <person name="Meyer B."/>
            <person name="Montgomery K."/>
            <person name="Morgan M.B."/>
            <person name="Munidasa M."/>
            <person name="Nazareth L.V."/>
            <person name="Nelson J."/>
            <person name="Ng B.M."/>
            <person name="Nguyen N.B."/>
            <person name="Nguyen P.Q."/>
            <person name="Nguyen T."/>
            <person name="Obregon M."/>
            <person name="Okwuonu G.O."/>
            <person name="Onwere C.G."/>
            <person name="Orozco G."/>
            <person name="Parra A."/>
            <person name="Patel S."/>
            <person name="Patil S."/>
            <person name="Perez A."/>
            <person name="Perez Y."/>
            <person name="Pham C."/>
            <person name="Primus E.L."/>
            <person name="Pu L.-L."/>
            <person name="Puazo M."/>
            <person name="Qin X."/>
            <person name="Quiroz J.B."/>
            <person name="Reese J."/>
            <person name="Richards S."/>
            <person name="Rives C.M."/>
            <person name="Robberts R."/>
            <person name="Ruiz S.J."/>
            <person name="Ruiz M.J."/>
            <person name="Santibanez J."/>
            <person name="Schneider B.W."/>
            <person name="Sisson I."/>
            <person name="Smith M."/>
            <person name="Sodergren E."/>
            <person name="Song X.-Z."/>
            <person name="Song B.B."/>
            <person name="Summersgill H."/>
            <person name="Thelus R."/>
            <person name="Thornton R.D."/>
            <person name="Trejos Z.Y."/>
            <person name="Usmani K."/>
            <person name="Vattathil S."/>
            <person name="Villasana D."/>
            <person name="Walker D.L."/>
            <person name="Wang S."/>
            <person name="Wang K."/>
            <person name="White C.S."/>
            <person name="Williams A.C."/>
            <person name="Williamson J."/>
            <person name="Wilson K."/>
            <person name="Woghiren I.O."/>
            <person name="Woodworth J.R."/>
            <person name="Worley K.C."/>
            <person name="Wright R.A."/>
            <person name="Wu W."/>
            <person name="Young L."/>
            <person name="Zhang L."/>
            <person name="Zhang J."/>
            <person name="Zhu Y."/>
            <person name="Muzny D.M."/>
            <person name="Weinstock G."/>
            <person name="Gibbs R.A."/>
        </authorList>
    </citation>
    <scope>NUCLEOTIDE SEQUENCE [LARGE SCALE GENOMIC DNA]</scope>
    <source>
        <strain evidence="10">LSR1</strain>
    </source>
</reference>
<keyword evidence="2" id="KW-0479">Metal-binding</keyword>
<keyword evidence="4 7" id="KW-0863">Zinc-finger</keyword>
<comment type="subcellular location">
    <subcellularLocation>
        <location evidence="1">Nucleus</location>
    </subcellularLocation>
</comment>
<dbReference type="Pfam" id="PF13912">
    <property type="entry name" value="zf-C2H2_6"/>
    <property type="match status" value="1"/>
</dbReference>
<dbReference type="GO" id="GO:0008270">
    <property type="term" value="F:zinc ion binding"/>
    <property type="evidence" value="ECO:0007669"/>
    <property type="project" value="UniProtKB-KW"/>
</dbReference>
<dbReference type="Gene3D" id="3.30.160.60">
    <property type="entry name" value="Classic Zinc Finger"/>
    <property type="match status" value="2"/>
</dbReference>